<name>A0A067NH31_PLEO1</name>
<organism evidence="2 3">
    <name type="scientific">Pleurotus ostreatus (strain PC15)</name>
    <name type="common">Oyster mushroom</name>
    <dbReference type="NCBI Taxonomy" id="1137138"/>
    <lineage>
        <taxon>Eukaryota</taxon>
        <taxon>Fungi</taxon>
        <taxon>Dikarya</taxon>
        <taxon>Basidiomycota</taxon>
        <taxon>Agaricomycotina</taxon>
        <taxon>Agaricomycetes</taxon>
        <taxon>Agaricomycetidae</taxon>
        <taxon>Agaricales</taxon>
        <taxon>Pleurotineae</taxon>
        <taxon>Pleurotaceae</taxon>
        <taxon>Pleurotus</taxon>
    </lineage>
</organism>
<dbReference type="SUPFAM" id="SSF56112">
    <property type="entry name" value="Protein kinase-like (PK-like)"/>
    <property type="match status" value="1"/>
</dbReference>
<proteinExistence type="predicted"/>
<dbReference type="Proteomes" id="UP000027073">
    <property type="component" value="Unassembled WGS sequence"/>
</dbReference>
<dbReference type="AlphaFoldDB" id="A0A067NH31"/>
<reference evidence="3" key="1">
    <citation type="journal article" date="2014" name="Proc. Natl. Acad. Sci. U.S.A.">
        <title>Extensive sampling of basidiomycete genomes demonstrates inadequacy of the white-rot/brown-rot paradigm for wood decay fungi.</title>
        <authorList>
            <person name="Riley R."/>
            <person name="Salamov A.A."/>
            <person name="Brown D.W."/>
            <person name="Nagy L.G."/>
            <person name="Floudas D."/>
            <person name="Held B.W."/>
            <person name="Levasseur A."/>
            <person name="Lombard V."/>
            <person name="Morin E."/>
            <person name="Otillar R."/>
            <person name="Lindquist E.A."/>
            <person name="Sun H."/>
            <person name="LaButti K.M."/>
            <person name="Schmutz J."/>
            <person name="Jabbour D."/>
            <person name="Luo H."/>
            <person name="Baker S.E."/>
            <person name="Pisabarro A.G."/>
            <person name="Walton J.D."/>
            <person name="Blanchette R.A."/>
            <person name="Henrissat B."/>
            <person name="Martin F."/>
            <person name="Cullen D."/>
            <person name="Hibbett D.S."/>
            <person name="Grigoriev I.V."/>
        </authorList>
    </citation>
    <scope>NUCLEOTIDE SEQUENCE [LARGE SCALE GENOMIC DNA]</scope>
    <source>
        <strain evidence="3">PC15</strain>
    </source>
</reference>
<dbReference type="HOGENOM" id="CLU_019841_1_0_1"/>
<dbReference type="OrthoDB" id="3053599at2759"/>
<gene>
    <name evidence="2" type="ORF">PLEOSDRAFT_1106060</name>
</gene>
<evidence type="ECO:0000313" key="2">
    <source>
        <dbReference type="EMBL" id="KDQ27179.1"/>
    </source>
</evidence>
<protein>
    <recommendedName>
        <fullName evidence="4">Alpha-type protein kinase domain-containing protein</fullName>
    </recommendedName>
</protein>
<accession>A0A067NH31</accession>
<dbReference type="InParanoid" id="A0A067NH31"/>
<feature type="region of interest" description="Disordered" evidence="1">
    <location>
        <begin position="298"/>
        <end position="341"/>
    </location>
</feature>
<feature type="region of interest" description="Disordered" evidence="1">
    <location>
        <begin position="104"/>
        <end position="123"/>
    </location>
</feature>
<evidence type="ECO:0008006" key="4">
    <source>
        <dbReference type="Google" id="ProtNLM"/>
    </source>
</evidence>
<dbReference type="EMBL" id="KL198009">
    <property type="protein sequence ID" value="KDQ27179.1"/>
    <property type="molecule type" value="Genomic_DNA"/>
</dbReference>
<evidence type="ECO:0000256" key="1">
    <source>
        <dbReference type="SAM" id="MobiDB-lite"/>
    </source>
</evidence>
<feature type="compositionally biased region" description="Pro residues" evidence="1">
    <location>
        <begin position="321"/>
        <end position="341"/>
    </location>
</feature>
<dbReference type="VEuPathDB" id="FungiDB:PLEOSDRAFT_1106060"/>
<sequence length="651" mass="71908">MTCSELTALTQCRQCNYHYWHNPPTPLENVPEDVLIWHAMKQSLADLASDDPLRTQGLEYASPNCRTSGGRSHKANRLCSNIPQLCASCCCVKEGACVAHHDNPSATCKSPSQPPSGMLTTASDLPLDQATPSLPLGLNKGTMSDPVAANSSTAQQATDAGMPTTSCTYARPLDPAFAKAYIGTYQKLLSTDKKVEETHRFDETMKNMVVVLMWLKAGTRPERTHIISKHVGIVVLSEHPSIVLKLNGALAISVFKSLPHPEWIKQELHVPTQVPCQAHILCRLPTLTDTECPKLESEQSLLNGNSPPAASHHSKDKLPAPLLPPLPPPPPSNPPPDALPPQKFPKVYACDMISGLQQLIELALVNQYPLEDAFKISFPNCAYNSKTVYKHKHVFEPHSEEGKWSKLVCDVEILHATANAAQALLDSSLSSPYDDTSLKVSKNMSNNASLELRTTTIQRFSLQHGKLIASYTAYDDSLNTCIEPSPVAKGRIKTVYLVLIPDSVYAIKVINLPAGWWWPQWMSAEDAIWVKAACLNICKFQGKVFMGMATDMEVVIYPFKIYAMHLFTCKGSFHIGQEWISGNHKCDFSAKDSKLCNNTLDALSHYIYQCTGGSTVHVLFQGFQQVQGMAIYDCTTHTWYEYMFVVPNVLV</sequence>
<dbReference type="InterPro" id="IPR011009">
    <property type="entry name" value="Kinase-like_dom_sf"/>
</dbReference>
<evidence type="ECO:0000313" key="3">
    <source>
        <dbReference type="Proteomes" id="UP000027073"/>
    </source>
</evidence>
<feature type="compositionally biased region" description="Polar residues" evidence="1">
    <location>
        <begin position="298"/>
        <end position="308"/>
    </location>
</feature>